<gene>
    <name evidence="1" type="ORF">XENOCAPTIV_028435</name>
</gene>
<evidence type="ECO:0000313" key="1">
    <source>
        <dbReference type="EMBL" id="MEQ2194383.1"/>
    </source>
</evidence>
<keyword evidence="2" id="KW-1185">Reference proteome</keyword>
<organism evidence="1 2">
    <name type="scientific">Xenoophorus captivus</name>
    <dbReference type="NCBI Taxonomy" id="1517983"/>
    <lineage>
        <taxon>Eukaryota</taxon>
        <taxon>Metazoa</taxon>
        <taxon>Chordata</taxon>
        <taxon>Craniata</taxon>
        <taxon>Vertebrata</taxon>
        <taxon>Euteleostomi</taxon>
        <taxon>Actinopterygii</taxon>
        <taxon>Neopterygii</taxon>
        <taxon>Teleostei</taxon>
        <taxon>Neoteleostei</taxon>
        <taxon>Acanthomorphata</taxon>
        <taxon>Ovalentaria</taxon>
        <taxon>Atherinomorphae</taxon>
        <taxon>Cyprinodontiformes</taxon>
        <taxon>Goodeidae</taxon>
        <taxon>Xenoophorus</taxon>
    </lineage>
</organism>
<reference evidence="1 2" key="1">
    <citation type="submission" date="2021-06" db="EMBL/GenBank/DDBJ databases">
        <authorList>
            <person name="Palmer J.M."/>
        </authorList>
    </citation>
    <scope>NUCLEOTIDE SEQUENCE [LARGE SCALE GENOMIC DNA]</scope>
    <source>
        <strain evidence="1 2">XC_2019</strain>
        <tissue evidence="1">Muscle</tissue>
    </source>
</reference>
<evidence type="ECO:0000313" key="2">
    <source>
        <dbReference type="Proteomes" id="UP001434883"/>
    </source>
</evidence>
<dbReference type="EMBL" id="JAHRIN010009179">
    <property type="protein sequence ID" value="MEQ2194383.1"/>
    <property type="molecule type" value="Genomic_DNA"/>
</dbReference>
<sequence length="100" mass="11509">MSLLLKKILKSMNIVFFYCLYTHGNHGQAIAVQPCKRKSLSHRKLMQEQLTQKYREGINTLISETKTFLECLCCSACAQKLWSDRCQHAPSAHVHKLSLE</sequence>
<name>A0ABV0QFY3_9TELE</name>
<protein>
    <submittedName>
        <fullName evidence="1">Uncharacterized protein</fullName>
    </submittedName>
</protein>
<dbReference type="Proteomes" id="UP001434883">
    <property type="component" value="Unassembled WGS sequence"/>
</dbReference>
<accession>A0ABV0QFY3</accession>
<proteinExistence type="predicted"/>
<comment type="caution">
    <text evidence="1">The sequence shown here is derived from an EMBL/GenBank/DDBJ whole genome shotgun (WGS) entry which is preliminary data.</text>
</comment>